<feature type="region of interest" description="Disordered" evidence="6">
    <location>
        <begin position="818"/>
        <end position="843"/>
    </location>
</feature>
<dbReference type="CDD" id="cd07415">
    <property type="entry name" value="MPP_PP2A_PP4_PP6"/>
    <property type="match status" value="1"/>
</dbReference>
<feature type="compositionally biased region" description="Polar residues" evidence="6">
    <location>
        <begin position="828"/>
        <end position="843"/>
    </location>
</feature>
<gene>
    <name evidence="8" type="primary">PPG1</name>
    <name evidence="8" type="ORF">BGZ99_010019</name>
</gene>
<evidence type="ECO:0000313" key="8">
    <source>
        <dbReference type="EMBL" id="KAG0329908.1"/>
    </source>
</evidence>
<feature type="region of interest" description="Disordered" evidence="6">
    <location>
        <begin position="494"/>
        <end position="514"/>
    </location>
</feature>
<comment type="caution">
    <text evidence="8">The sequence shown here is derived from an EMBL/GenBank/DDBJ whole genome shotgun (WGS) entry which is preliminary data.</text>
</comment>
<accession>A0A9P6RU62</accession>
<dbReference type="PANTHER" id="PTHR45619">
    <property type="entry name" value="SERINE/THREONINE-PROTEIN PHOSPHATASE PP2A-RELATED"/>
    <property type="match status" value="1"/>
</dbReference>
<dbReference type="EMBL" id="JAAAIP010000009">
    <property type="protein sequence ID" value="KAG0329908.1"/>
    <property type="molecule type" value="Genomic_DNA"/>
</dbReference>
<feature type="region of interest" description="Disordered" evidence="6">
    <location>
        <begin position="416"/>
        <end position="458"/>
    </location>
</feature>
<feature type="domain" description="Serine/threonine specific protein phosphatases" evidence="7">
    <location>
        <begin position="109"/>
        <end position="114"/>
    </location>
</feature>
<sequence length="843" mass="92809">MVLDLNACIDSLFQRQLLAESVIKEICEKTKELLMSESNVVHINAPVTVVGDIHGQFYDLLEIFKIGGYCPDTNYLFLGDYVDRGLYSVETMSILTCLKLRYPDRVQLVRGNHESRAVTQTYGFYTECMKKYGSAQVWHYFTDLFDYLTLSVVIDNMIFCVHGGLSPSIHTIDQIKVMDRFKEIPHEGPMADLVWSDPDPGREEFAVSPRGAGYTFGNLVVEKFLHENGMDHILRAHQLCMEGFQVLFDDQLSTVWSAPNYCYRCGNLASILEVGVDGERHFNVFEAAPENERPSAAEAQRAQFANGIPTGLFSNGMGASAVSNGVGGNSTTAIGFINSDPTQTTLTPRVAKPHTNNVPEGVATSTSDIVVVQEPSEPTLTRPMILNATAPLNIQTSPTMPASSRNQLELRLEAQENNRTASNKPSSSEMLSQVEPPINSMPWDSQTSTPSNSPSSVLSEVDNRFCFTTTWDDEQECAPDSAATRHQNDVGFAATWEPSRSPPSQSLPPPAKNLGLIHPQSLLPPVDDRSIVLKVSPTSIKDDPKIDARGSKWAKAEQPVVPAAIYQRKPYLGVEATTITTNTTSGSAATAVAAELNANTVSPRSEPHVDEGVDSERPGAVKMSKFIWGGVDLLESGAPLSLTQDEKIDFIERGRTLGRPEVLTTPISEFRNESDAHQGHKGHHLIRHQQRQQKRREDHHQNHEHRTKKIWYDREFLMRFKMYRIAPDGFMDTLMTLQGTVDVPMKTAPEDSVSSAVPTRSSSPHPLLATGEPAQYPRHSIGGNINLTFAGIAKSNPQWTPGAVTGGLGGRQFCFGKVREPVGPPPTSAKSTLSRGFRSRTQI</sequence>
<reference evidence="8" key="1">
    <citation type="journal article" date="2020" name="Fungal Divers.">
        <title>Resolving the Mortierellaceae phylogeny through synthesis of multi-gene phylogenetics and phylogenomics.</title>
        <authorList>
            <person name="Vandepol N."/>
            <person name="Liber J."/>
            <person name="Desiro A."/>
            <person name="Na H."/>
            <person name="Kennedy M."/>
            <person name="Barry K."/>
            <person name="Grigoriev I.V."/>
            <person name="Miller A.N."/>
            <person name="O'Donnell K."/>
            <person name="Stajich J.E."/>
            <person name="Bonito G."/>
        </authorList>
    </citation>
    <scope>NUCLEOTIDE SEQUENCE</scope>
    <source>
        <strain evidence="8">REB-010B</strain>
    </source>
</reference>
<dbReference type="AlphaFoldDB" id="A0A9P6RU62"/>
<feature type="compositionally biased region" description="Low complexity" evidence="6">
    <location>
        <begin position="445"/>
        <end position="458"/>
    </location>
</feature>
<evidence type="ECO:0000256" key="3">
    <source>
        <dbReference type="ARBA" id="ARBA00023211"/>
    </source>
</evidence>
<protein>
    <recommendedName>
        <fullName evidence="5">Serine/threonine-protein phosphatase</fullName>
        <ecNumber evidence="5">3.1.3.16</ecNumber>
    </recommendedName>
</protein>
<evidence type="ECO:0000259" key="7">
    <source>
        <dbReference type="PROSITE" id="PS00125"/>
    </source>
</evidence>
<comment type="catalytic activity">
    <reaction evidence="4 5">
        <text>O-phospho-L-threonyl-[protein] + H2O = L-threonyl-[protein] + phosphate</text>
        <dbReference type="Rhea" id="RHEA:47004"/>
        <dbReference type="Rhea" id="RHEA-COMP:11060"/>
        <dbReference type="Rhea" id="RHEA-COMP:11605"/>
        <dbReference type="ChEBI" id="CHEBI:15377"/>
        <dbReference type="ChEBI" id="CHEBI:30013"/>
        <dbReference type="ChEBI" id="CHEBI:43474"/>
        <dbReference type="ChEBI" id="CHEBI:61977"/>
        <dbReference type="EC" id="3.1.3.16"/>
    </reaction>
</comment>
<keyword evidence="1" id="KW-0479">Metal-binding</keyword>
<proteinExistence type="inferred from homology"/>
<keyword evidence="2 5" id="KW-0378">Hydrolase</keyword>
<name>A0A9P6RU62_9FUNG</name>
<dbReference type="OrthoDB" id="1930084at2759"/>
<dbReference type="SUPFAM" id="SSF56300">
    <property type="entry name" value="Metallo-dependent phosphatases"/>
    <property type="match status" value="1"/>
</dbReference>
<evidence type="ECO:0000256" key="1">
    <source>
        <dbReference type="ARBA" id="ARBA00022723"/>
    </source>
</evidence>
<dbReference type="InterPro" id="IPR004843">
    <property type="entry name" value="Calcineurin-like_PHP"/>
</dbReference>
<evidence type="ECO:0000256" key="5">
    <source>
        <dbReference type="RuleBase" id="RU004273"/>
    </source>
</evidence>
<dbReference type="InterPro" id="IPR029052">
    <property type="entry name" value="Metallo-depent_PP-like"/>
</dbReference>
<dbReference type="PROSITE" id="PS00125">
    <property type="entry name" value="SER_THR_PHOSPHATASE"/>
    <property type="match status" value="1"/>
</dbReference>
<dbReference type="InterPro" id="IPR047129">
    <property type="entry name" value="PPA2-like"/>
</dbReference>
<dbReference type="InterPro" id="IPR006186">
    <property type="entry name" value="Ser/Thr-sp_prot-phosphatase"/>
</dbReference>
<dbReference type="Proteomes" id="UP000738325">
    <property type="component" value="Unassembled WGS sequence"/>
</dbReference>
<keyword evidence="9" id="KW-1185">Reference proteome</keyword>
<organism evidence="8 9">
    <name type="scientific">Dissophora globulifera</name>
    <dbReference type="NCBI Taxonomy" id="979702"/>
    <lineage>
        <taxon>Eukaryota</taxon>
        <taxon>Fungi</taxon>
        <taxon>Fungi incertae sedis</taxon>
        <taxon>Mucoromycota</taxon>
        <taxon>Mortierellomycotina</taxon>
        <taxon>Mortierellomycetes</taxon>
        <taxon>Mortierellales</taxon>
        <taxon>Mortierellaceae</taxon>
        <taxon>Dissophora</taxon>
    </lineage>
</organism>
<evidence type="ECO:0000256" key="6">
    <source>
        <dbReference type="SAM" id="MobiDB-lite"/>
    </source>
</evidence>
<feature type="compositionally biased region" description="Polar residues" evidence="6">
    <location>
        <begin position="417"/>
        <end position="431"/>
    </location>
</feature>
<feature type="region of interest" description="Disordered" evidence="6">
    <location>
        <begin position="673"/>
        <end position="706"/>
    </location>
</feature>
<dbReference type="SMART" id="SM00156">
    <property type="entry name" value="PP2Ac"/>
    <property type="match status" value="1"/>
</dbReference>
<comment type="similarity">
    <text evidence="5">Belongs to the PPP phosphatase family.</text>
</comment>
<dbReference type="EC" id="3.1.3.16" evidence="5"/>
<dbReference type="PRINTS" id="PR00114">
    <property type="entry name" value="STPHPHTASE"/>
</dbReference>
<dbReference type="GO" id="GO:0046872">
    <property type="term" value="F:metal ion binding"/>
    <property type="evidence" value="ECO:0007669"/>
    <property type="project" value="UniProtKB-KW"/>
</dbReference>
<feature type="compositionally biased region" description="Basic residues" evidence="6">
    <location>
        <begin position="679"/>
        <end position="694"/>
    </location>
</feature>
<dbReference type="GO" id="GO:0004722">
    <property type="term" value="F:protein serine/threonine phosphatase activity"/>
    <property type="evidence" value="ECO:0007669"/>
    <property type="project" value="UniProtKB-EC"/>
</dbReference>
<evidence type="ECO:0000313" key="9">
    <source>
        <dbReference type="Proteomes" id="UP000738325"/>
    </source>
</evidence>
<keyword evidence="3" id="KW-0464">Manganese</keyword>
<evidence type="ECO:0000256" key="4">
    <source>
        <dbReference type="ARBA" id="ARBA00048336"/>
    </source>
</evidence>
<dbReference type="Pfam" id="PF00149">
    <property type="entry name" value="Metallophos"/>
    <property type="match status" value="1"/>
</dbReference>
<evidence type="ECO:0000256" key="2">
    <source>
        <dbReference type="ARBA" id="ARBA00022801"/>
    </source>
</evidence>
<dbReference type="Gene3D" id="3.60.21.10">
    <property type="match status" value="1"/>
</dbReference>